<protein>
    <submittedName>
        <fullName evidence="2">N-acetyltransferase</fullName>
    </submittedName>
</protein>
<reference evidence="2 3" key="1">
    <citation type="submission" date="2019-01" db="EMBL/GenBank/DDBJ databases">
        <title>Draft genome sequence of Dictyobacter sp. Uno17.</title>
        <authorList>
            <person name="Wang C.M."/>
            <person name="Zheng Y."/>
            <person name="Sakai Y."/>
            <person name="Abe K."/>
            <person name="Yokota A."/>
            <person name="Yabe S."/>
        </authorList>
    </citation>
    <scope>NUCLEOTIDE SEQUENCE [LARGE SCALE GENOMIC DNA]</scope>
    <source>
        <strain evidence="2 3">Uno17</strain>
    </source>
</reference>
<gene>
    <name evidence="2" type="ORF">KDI_29990</name>
</gene>
<evidence type="ECO:0000313" key="2">
    <source>
        <dbReference type="EMBL" id="GCF09435.1"/>
    </source>
</evidence>
<dbReference type="PROSITE" id="PS51186">
    <property type="entry name" value="GNAT"/>
    <property type="match status" value="1"/>
</dbReference>
<dbReference type="SUPFAM" id="SSF55729">
    <property type="entry name" value="Acyl-CoA N-acyltransferases (Nat)"/>
    <property type="match status" value="1"/>
</dbReference>
<dbReference type="InterPro" id="IPR000182">
    <property type="entry name" value="GNAT_dom"/>
</dbReference>
<name>A0A5A5TDY4_9CHLR</name>
<accession>A0A5A5TDY4</accession>
<dbReference type="EMBL" id="BIXY01000043">
    <property type="protein sequence ID" value="GCF09435.1"/>
    <property type="molecule type" value="Genomic_DNA"/>
</dbReference>
<dbReference type="InterPro" id="IPR016181">
    <property type="entry name" value="Acyl_CoA_acyltransferase"/>
</dbReference>
<dbReference type="AlphaFoldDB" id="A0A5A5TDY4"/>
<organism evidence="2 3">
    <name type="scientific">Dictyobacter arantiisoli</name>
    <dbReference type="NCBI Taxonomy" id="2014874"/>
    <lineage>
        <taxon>Bacteria</taxon>
        <taxon>Bacillati</taxon>
        <taxon>Chloroflexota</taxon>
        <taxon>Ktedonobacteria</taxon>
        <taxon>Ktedonobacterales</taxon>
        <taxon>Dictyobacteraceae</taxon>
        <taxon>Dictyobacter</taxon>
    </lineage>
</organism>
<dbReference type="PANTHER" id="PTHR43610:SF1">
    <property type="entry name" value="N-ACETYLTRANSFERASE DOMAIN-CONTAINING PROTEIN"/>
    <property type="match status" value="1"/>
</dbReference>
<dbReference type="GO" id="GO:0016747">
    <property type="term" value="F:acyltransferase activity, transferring groups other than amino-acyl groups"/>
    <property type="evidence" value="ECO:0007669"/>
    <property type="project" value="InterPro"/>
</dbReference>
<dbReference type="PANTHER" id="PTHR43610">
    <property type="entry name" value="BLL6696 PROTEIN"/>
    <property type="match status" value="1"/>
</dbReference>
<sequence>MMITEPCTLTGQLVRLEPLQPGHAEELYATGRELETWKYIPTNPCLSLETMQQWIADTLQLQQKGEILPFAIIDLASGRVVGSTRYLAIMPSFYNLEIGWTWLDPSVRRSGINTECKYLLLQHAFEDWHAIRVQLKTDSRNLRSQAAIARIGGVKEGVLRNHMIMPDGYRRHSVYFSILDSEWEQVKANLIVKMHVYEA</sequence>
<keyword evidence="3" id="KW-1185">Reference proteome</keyword>
<keyword evidence="2" id="KW-0808">Transferase</keyword>
<dbReference type="RefSeq" id="WP_149402376.1">
    <property type="nucleotide sequence ID" value="NZ_BIXY01000043.1"/>
</dbReference>
<feature type="domain" description="N-acetyltransferase" evidence="1">
    <location>
        <begin position="14"/>
        <end position="181"/>
    </location>
</feature>
<dbReference type="Gene3D" id="3.40.630.30">
    <property type="match status" value="1"/>
</dbReference>
<proteinExistence type="predicted"/>
<dbReference type="OrthoDB" id="9795199at2"/>
<evidence type="ECO:0000313" key="3">
    <source>
        <dbReference type="Proteomes" id="UP000322530"/>
    </source>
</evidence>
<dbReference type="Proteomes" id="UP000322530">
    <property type="component" value="Unassembled WGS sequence"/>
</dbReference>
<dbReference type="Pfam" id="PF13302">
    <property type="entry name" value="Acetyltransf_3"/>
    <property type="match status" value="1"/>
</dbReference>
<evidence type="ECO:0000259" key="1">
    <source>
        <dbReference type="PROSITE" id="PS51186"/>
    </source>
</evidence>
<comment type="caution">
    <text evidence="2">The sequence shown here is derived from an EMBL/GenBank/DDBJ whole genome shotgun (WGS) entry which is preliminary data.</text>
</comment>